<reference evidence="6 7" key="1">
    <citation type="submission" date="2018-08" db="EMBL/GenBank/DDBJ databases">
        <title>The metabolism and importance of syntrophic acetate oxidation coupled to methane or sulfide production in haloalkaline environments.</title>
        <authorList>
            <person name="Timmers P.H.A."/>
            <person name="Vavourakis C.D."/>
            <person name="Sorokin D.Y."/>
            <person name="Sinninghe Damste J.S."/>
            <person name="Muyzer G."/>
            <person name="Stams A.J.M."/>
            <person name="Plugge C.M."/>
        </authorList>
    </citation>
    <scope>NUCLEOTIDE SEQUENCE [LARGE SCALE GENOMIC DNA]</scope>
    <source>
        <strain evidence="6">MSAO_Bac1</strain>
    </source>
</reference>
<keyword evidence="3 5" id="KW-1133">Transmembrane helix</keyword>
<evidence type="ECO:0000256" key="5">
    <source>
        <dbReference type="SAM" id="Phobius"/>
    </source>
</evidence>
<protein>
    <submittedName>
        <fullName evidence="6">CvpA family protein</fullName>
    </submittedName>
</protein>
<proteinExistence type="predicted"/>
<evidence type="ECO:0000256" key="2">
    <source>
        <dbReference type="ARBA" id="ARBA00022692"/>
    </source>
</evidence>
<dbReference type="PANTHER" id="PTHR37306:SF1">
    <property type="entry name" value="COLICIN V PRODUCTION PROTEIN"/>
    <property type="match status" value="1"/>
</dbReference>
<dbReference type="InterPro" id="IPR003825">
    <property type="entry name" value="Colicin-V_CvpA"/>
</dbReference>
<evidence type="ECO:0000256" key="4">
    <source>
        <dbReference type="ARBA" id="ARBA00023136"/>
    </source>
</evidence>
<dbReference type="AlphaFoldDB" id="A0A424YER7"/>
<sequence>MGYLNWLDLLILIMLLLFLSRGISIGLIGSVFEVLSILVGMLAASKYYTLAGNYIMGIIPIPEGLADVISFVGIFMLVSALVMAGGSLISFITRFSFIKFLDRVGGSITGAVVGMGVAGIILLLLTTFPLVDGFDSRVEESHLASPLVNLMEGLYEKSSELLPVDFPRLAFYPEHLTSYSREGPAFKSINFQDLEGSTCLNCEGKVEFEGYLNTGGRHVSPKFTCFDCGRTSDGCQTFEGYHVMYDGCPVVLGRQGYRFDCGIWTNGNFVRPTGECPYCGERGRAHDTNQEERYILLP</sequence>
<dbReference type="GO" id="GO:0016020">
    <property type="term" value="C:membrane"/>
    <property type="evidence" value="ECO:0007669"/>
    <property type="project" value="UniProtKB-SubCell"/>
</dbReference>
<evidence type="ECO:0000256" key="1">
    <source>
        <dbReference type="ARBA" id="ARBA00004141"/>
    </source>
</evidence>
<organism evidence="6 7">
    <name type="scientific">Candidatus Syntrophonatronum acetioxidans</name>
    <dbReference type="NCBI Taxonomy" id="1795816"/>
    <lineage>
        <taxon>Bacteria</taxon>
        <taxon>Bacillati</taxon>
        <taxon>Bacillota</taxon>
        <taxon>Clostridia</taxon>
        <taxon>Eubacteriales</taxon>
        <taxon>Syntrophomonadaceae</taxon>
        <taxon>Candidatus Syntrophonatronum</taxon>
    </lineage>
</organism>
<feature type="transmembrane region" description="Helical" evidence="5">
    <location>
        <begin position="104"/>
        <end position="131"/>
    </location>
</feature>
<keyword evidence="2 5" id="KW-0812">Transmembrane</keyword>
<dbReference type="GO" id="GO:0009403">
    <property type="term" value="P:toxin biosynthetic process"/>
    <property type="evidence" value="ECO:0007669"/>
    <property type="project" value="InterPro"/>
</dbReference>
<evidence type="ECO:0000313" key="7">
    <source>
        <dbReference type="Proteomes" id="UP000285138"/>
    </source>
</evidence>
<evidence type="ECO:0000313" key="6">
    <source>
        <dbReference type="EMBL" id="RQD76087.1"/>
    </source>
</evidence>
<name>A0A424YER7_9FIRM</name>
<feature type="transmembrane region" description="Helical" evidence="5">
    <location>
        <begin position="68"/>
        <end position="92"/>
    </location>
</feature>
<comment type="subcellular location">
    <subcellularLocation>
        <location evidence="1">Membrane</location>
        <topology evidence="1">Multi-pass membrane protein</topology>
    </subcellularLocation>
</comment>
<gene>
    <name evidence="6" type="ORF">D5R97_04925</name>
</gene>
<feature type="transmembrane region" description="Helical" evidence="5">
    <location>
        <begin position="30"/>
        <end position="48"/>
    </location>
</feature>
<dbReference type="PANTHER" id="PTHR37306">
    <property type="entry name" value="COLICIN V PRODUCTION PROTEIN"/>
    <property type="match status" value="1"/>
</dbReference>
<dbReference type="Proteomes" id="UP000285138">
    <property type="component" value="Unassembled WGS sequence"/>
</dbReference>
<feature type="transmembrane region" description="Helical" evidence="5">
    <location>
        <begin position="6"/>
        <end position="23"/>
    </location>
</feature>
<keyword evidence="4 5" id="KW-0472">Membrane</keyword>
<evidence type="ECO:0000256" key="3">
    <source>
        <dbReference type="ARBA" id="ARBA00022989"/>
    </source>
</evidence>
<dbReference type="Pfam" id="PF02674">
    <property type="entry name" value="Colicin_V"/>
    <property type="match status" value="1"/>
</dbReference>
<accession>A0A424YER7</accession>
<dbReference type="EMBL" id="QZAA01000131">
    <property type="protein sequence ID" value="RQD76087.1"/>
    <property type="molecule type" value="Genomic_DNA"/>
</dbReference>
<comment type="caution">
    <text evidence="6">The sequence shown here is derived from an EMBL/GenBank/DDBJ whole genome shotgun (WGS) entry which is preliminary data.</text>
</comment>